<dbReference type="GO" id="GO:0005524">
    <property type="term" value="F:ATP binding"/>
    <property type="evidence" value="ECO:0007669"/>
    <property type="project" value="UniProtKB-KW"/>
</dbReference>
<evidence type="ECO:0000259" key="10">
    <source>
        <dbReference type="PROSITE" id="PS50893"/>
    </source>
</evidence>
<protein>
    <submittedName>
        <fullName evidence="11">Fused D-ribose transporter subunits of ABC superfamily: ATP-binding components</fullName>
    </submittedName>
</protein>
<proteinExistence type="predicted"/>
<dbReference type="CDD" id="cd03215">
    <property type="entry name" value="ABC_Carb_Monos_II"/>
    <property type="match status" value="1"/>
</dbReference>
<dbReference type="CDD" id="cd03216">
    <property type="entry name" value="ABC_Carb_Monos_I"/>
    <property type="match status" value="1"/>
</dbReference>
<dbReference type="PROSITE" id="PS50893">
    <property type="entry name" value="ABC_TRANSPORTER_2"/>
    <property type="match status" value="2"/>
</dbReference>
<evidence type="ECO:0000256" key="4">
    <source>
        <dbReference type="ARBA" id="ARBA00022597"/>
    </source>
</evidence>
<evidence type="ECO:0000256" key="2">
    <source>
        <dbReference type="ARBA" id="ARBA00022448"/>
    </source>
</evidence>
<keyword evidence="2" id="KW-0813">Transport</keyword>
<gene>
    <name evidence="11" type="primary">rbsA</name>
    <name evidence="11" type="ORF">SPIRO4BDMA_50571</name>
</gene>
<dbReference type="InterPro" id="IPR050107">
    <property type="entry name" value="ABC_carbohydrate_import_ATPase"/>
</dbReference>
<dbReference type="InterPro" id="IPR017871">
    <property type="entry name" value="ABC_transporter-like_CS"/>
</dbReference>
<dbReference type="GO" id="GO:0016887">
    <property type="term" value="F:ATP hydrolysis activity"/>
    <property type="evidence" value="ECO:0007669"/>
    <property type="project" value="InterPro"/>
</dbReference>
<dbReference type="FunFam" id="3.40.50.300:FF:000127">
    <property type="entry name" value="Ribose import ATP-binding protein RbsA"/>
    <property type="match status" value="1"/>
</dbReference>
<evidence type="ECO:0000313" key="11">
    <source>
        <dbReference type="EMBL" id="SLM19056.1"/>
    </source>
</evidence>
<keyword evidence="7 11" id="KW-0067">ATP-binding</keyword>
<keyword evidence="9" id="KW-0472">Membrane</keyword>
<dbReference type="PROSITE" id="PS00211">
    <property type="entry name" value="ABC_TRANSPORTER_1"/>
    <property type="match status" value="1"/>
</dbReference>
<dbReference type="InterPro" id="IPR027417">
    <property type="entry name" value="P-loop_NTPase"/>
</dbReference>
<keyword evidence="4" id="KW-0762">Sugar transport</keyword>
<comment type="subcellular location">
    <subcellularLocation>
        <location evidence="1">Cell membrane</location>
        <topology evidence="1">Peripheral membrane protein</topology>
    </subcellularLocation>
</comment>
<dbReference type="InterPro" id="IPR003593">
    <property type="entry name" value="AAA+_ATPase"/>
</dbReference>
<dbReference type="Pfam" id="PF00005">
    <property type="entry name" value="ABC_tran"/>
    <property type="match status" value="2"/>
</dbReference>
<sequence>MEVIVKTEGIAKEFSSVRVLNDISVEIRAGEVFGIIGENGAGKSTFIKILAGLYQPTAGKLWFDGKAVEIRNPADARGIGISLIPQEFNLVSDLCVYENIFLGEELVQKNGFLDIKAMVSRTRQLLSELDVSSIDPYARIQDLSVAQKQMVEIAKAIAFDSRFLIMDEPTTMLTSKEVEILFRLIERLKAHGVTIVYISHKLKEVKRICDRVMVLRDGEFISLEEIANIGIDEMARRMVGRELKEIFPEKKPAAGEVVLSVHNLSVEGLLHDISFDLHVGEVLGFAGLIGAGRTELAETIMGLRRAESGEISLRGKPLQLRKPWDAVHAGLSYLSEDRQGSGIITSFDVVKNITLTSLREYAKPFISQKAEIEKSKFYVDRFSIKIPSLFAKLEQLSGGNQQKVSLAKSIDTQPKIIIIDEPTRGIDVKAKRDIYVFVRGLANAGISVIFISSELEEIIGMCDRVLIMRSGRIVGELPSEKLSEEEIMYFATGIKGGY</sequence>
<dbReference type="Gene3D" id="3.40.50.300">
    <property type="entry name" value="P-loop containing nucleotide triphosphate hydrolases"/>
    <property type="match status" value="2"/>
</dbReference>
<evidence type="ECO:0000256" key="9">
    <source>
        <dbReference type="ARBA" id="ARBA00023136"/>
    </source>
</evidence>
<dbReference type="EMBL" id="FWDO01000005">
    <property type="protein sequence ID" value="SLM19056.1"/>
    <property type="molecule type" value="Genomic_DNA"/>
</dbReference>
<dbReference type="GO" id="GO:0005886">
    <property type="term" value="C:plasma membrane"/>
    <property type="evidence" value="ECO:0007669"/>
    <property type="project" value="UniProtKB-SubCell"/>
</dbReference>
<dbReference type="SMART" id="SM00382">
    <property type="entry name" value="AAA"/>
    <property type="match status" value="2"/>
</dbReference>
<evidence type="ECO:0000256" key="3">
    <source>
        <dbReference type="ARBA" id="ARBA00022475"/>
    </source>
</evidence>
<keyword evidence="8" id="KW-1278">Translocase</keyword>
<evidence type="ECO:0000256" key="7">
    <source>
        <dbReference type="ARBA" id="ARBA00022840"/>
    </source>
</evidence>
<keyword evidence="6" id="KW-0547">Nucleotide-binding</keyword>
<evidence type="ECO:0000256" key="5">
    <source>
        <dbReference type="ARBA" id="ARBA00022737"/>
    </source>
</evidence>
<dbReference type="AlphaFoldDB" id="A0A3P3XRX7"/>
<evidence type="ECO:0000256" key="1">
    <source>
        <dbReference type="ARBA" id="ARBA00004202"/>
    </source>
</evidence>
<evidence type="ECO:0000256" key="6">
    <source>
        <dbReference type="ARBA" id="ARBA00022741"/>
    </source>
</evidence>
<keyword evidence="5" id="KW-0677">Repeat</keyword>
<dbReference type="InterPro" id="IPR003439">
    <property type="entry name" value="ABC_transporter-like_ATP-bd"/>
</dbReference>
<organism evidence="11">
    <name type="scientific">uncultured spirochete</name>
    <dbReference type="NCBI Taxonomy" id="156406"/>
    <lineage>
        <taxon>Bacteria</taxon>
        <taxon>Pseudomonadati</taxon>
        <taxon>Spirochaetota</taxon>
        <taxon>Spirochaetia</taxon>
        <taxon>Spirochaetales</taxon>
        <taxon>environmental samples</taxon>
    </lineage>
</organism>
<dbReference type="PANTHER" id="PTHR43790:SF9">
    <property type="entry name" value="GALACTOFURANOSE TRANSPORTER ATP-BINDING PROTEIN YTFR"/>
    <property type="match status" value="1"/>
</dbReference>
<reference evidence="11" key="1">
    <citation type="submission" date="2017-02" db="EMBL/GenBank/DDBJ databases">
        <authorList>
            <person name="Regsiter A."/>
            <person name="William W."/>
        </authorList>
    </citation>
    <scope>NUCLEOTIDE SEQUENCE</scope>
    <source>
        <strain evidence="11">BdmA 4</strain>
    </source>
</reference>
<keyword evidence="3" id="KW-1003">Cell membrane</keyword>
<feature type="domain" description="ABC transporter" evidence="10">
    <location>
        <begin position="5"/>
        <end position="242"/>
    </location>
</feature>
<accession>A0A3P3XRX7</accession>
<feature type="domain" description="ABC transporter" evidence="10">
    <location>
        <begin position="241"/>
        <end position="495"/>
    </location>
</feature>
<name>A0A3P3XRX7_9SPIR</name>
<dbReference type="PANTHER" id="PTHR43790">
    <property type="entry name" value="CARBOHYDRATE TRANSPORT ATP-BINDING PROTEIN MG119-RELATED"/>
    <property type="match status" value="1"/>
</dbReference>
<evidence type="ECO:0000256" key="8">
    <source>
        <dbReference type="ARBA" id="ARBA00022967"/>
    </source>
</evidence>
<dbReference type="SUPFAM" id="SSF52540">
    <property type="entry name" value="P-loop containing nucleoside triphosphate hydrolases"/>
    <property type="match status" value="2"/>
</dbReference>